<name>A0AAN6IUB8_EXODE</name>
<sequence length="129" mass="14683">MTAVYQHLVNNRVQPSTTAPINATLQPFSFRKAFPLRLSFDSNINICYGLYSVIRRKTKTCSFETLQTSLRHVIPRKFCLPFAAAGANPPMQADMIMYMERRAYLRVLGNWPAKGTSFVPQAILRTPSR</sequence>
<comment type="caution">
    <text evidence="1">The sequence shown here is derived from an EMBL/GenBank/DDBJ whole genome shotgun (WGS) entry which is preliminary data.</text>
</comment>
<dbReference type="AlphaFoldDB" id="A0AAN6IUB8"/>
<accession>A0AAN6IUB8</accession>
<protein>
    <submittedName>
        <fullName evidence="1">Uncharacterized protein</fullName>
    </submittedName>
</protein>
<evidence type="ECO:0000313" key="2">
    <source>
        <dbReference type="Proteomes" id="UP001161757"/>
    </source>
</evidence>
<dbReference type="Proteomes" id="UP001161757">
    <property type="component" value="Unassembled WGS sequence"/>
</dbReference>
<gene>
    <name evidence="1" type="ORF">HRR80_005404</name>
</gene>
<dbReference type="EMBL" id="JAJGCB010000010">
    <property type="protein sequence ID" value="KAJ8990628.1"/>
    <property type="molecule type" value="Genomic_DNA"/>
</dbReference>
<organism evidence="1 2">
    <name type="scientific">Exophiala dermatitidis</name>
    <name type="common">Black yeast-like fungus</name>
    <name type="synonym">Wangiella dermatitidis</name>
    <dbReference type="NCBI Taxonomy" id="5970"/>
    <lineage>
        <taxon>Eukaryota</taxon>
        <taxon>Fungi</taxon>
        <taxon>Dikarya</taxon>
        <taxon>Ascomycota</taxon>
        <taxon>Pezizomycotina</taxon>
        <taxon>Eurotiomycetes</taxon>
        <taxon>Chaetothyriomycetidae</taxon>
        <taxon>Chaetothyriales</taxon>
        <taxon>Herpotrichiellaceae</taxon>
        <taxon>Exophiala</taxon>
    </lineage>
</organism>
<reference evidence="1" key="1">
    <citation type="submission" date="2023-01" db="EMBL/GenBank/DDBJ databases">
        <title>Exophiala dermititidis isolated from Cystic Fibrosis Patient.</title>
        <authorList>
            <person name="Kurbessoian T."/>
            <person name="Crocker A."/>
            <person name="Murante D."/>
            <person name="Hogan D.A."/>
            <person name="Stajich J.E."/>
        </authorList>
    </citation>
    <scope>NUCLEOTIDE SEQUENCE</scope>
    <source>
        <strain evidence="1">Ex8</strain>
    </source>
</reference>
<evidence type="ECO:0000313" key="1">
    <source>
        <dbReference type="EMBL" id="KAJ8990628.1"/>
    </source>
</evidence>
<proteinExistence type="predicted"/>